<reference evidence="4 5" key="1">
    <citation type="submission" date="2016-10" db="EMBL/GenBank/DDBJ databases">
        <authorList>
            <person name="de Groot N.N."/>
        </authorList>
    </citation>
    <scope>NUCLEOTIDE SEQUENCE [LARGE SCALE GENOMIC DNA]</scope>
    <source>
        <strain evidence="4 5">CGMCC 1.10331</strain>
    </source>
</reference>
<feature type="transmembrane region" description="Helical" evidence="1">
    <location>
        <begin position="103"/>
        <end position="123"/>
    </location>
</feature>
<evidence type="ECO:0000313" key="6">
    <source>
        <dbReference type="Proteomes" id="UP000296733"/>
    </source>
</evidence>
<keyword evidence="1" id="KW-0812">Transmembrane</keyword>
<keyword evidence="1" id="KW-0472">Membrane</keyword>
<dbReference type="Pfam" id="PF25933">
    <property type="entry name" value="DUF7978"/>
    <property type="match status" value="1"/>
</dbReference>
<gene>
    <name evidence="3" type="ORF">DV707_03870</name>
    <name evidence="4" type="ORF">SAMN04488133_0783</name>
</gene>
<evidence type="ECO:0000313" key="5">
    <source>
        <dbReference type="Proteomes" id="UP000236740"/>
    </source>
</evidence>
<evidence type="ECO:0000256" key="1">
    <source>
        <dbReference type="SAM" id="Phobius"/>
    </source>
</evidence>
<keyword evidence="5" id="KW-1185">Reference proteome</keyword>
<dbReference type="GeneID" id="39857196"/>
<protein>
    <submittedName>
        <fullName evidence="3">Transporter</fullName>
    </submittedName>
</protein>
<dbReference type="Proteomes" id="UP000296733">
    <property type="component" value="Chromosome"/>
</dbReference>
<organism evidence="4 5">
    <name type="scientific">Halobellus limi</name>
    <dbReference type="NCBI Taxonomy" id="699433"/>
    <lineage>
        <taxon>Archaea</taxon>
        <taxon>Methanobacteriati</taxon>
        <taxon>Methanobacteriota</taxon>
        <taxon>Stenosarchaea group</taxon>
        <taxon>Halobacteria</taxon>
        <taxon>Halobacteriales</taxon>
        <taxon>Haloferacaceae</taxon>
        <taxon>Halobellus</taxon>
    </lineage>
</organism>
<dbReference type="RefSeq" id="WP_103991232.1">
    <property type="nucleotide sequence ID" value="NZ_CP031311.1"/>
</dbReference>
<sequence length="198" mass="19491">MSRPESSSNSRGGITPDGRTLGAAALGGVLSYVVAYAITYAVTGQRIANSLASRVLEIATGDPGTWKLVGWVFYSAHYVTSEIPGLFGSTAVNLVGRGDTFPAALFLLPPVALAVAGGLVAVAGRAETPLAGAVGGASVTLGYLPLAIAGAFLFAISVGDSTAGPTLVTAILLAGLVYPLVFGGIGGAVGALASGARD</sequence>
<keyword evidence="1" id="KW-1133">Transmembrane helix</keyword>
<evidence type="ECO:0000313" key="3">
    <source>
        <dbReference type="EMBL" id="QCC48851.1"/>
    </source>
</evidence>
<feature type="transmembrane region" description="Helical" evidence="1">
    <location>
        <begin position="130"/>
        <end position="156"/>
    </location>
</feature>
<feature type="transmembrane region" description="Helical" evidence="1">
    <location>
        <begin position="168"/>
        <end position="193"/>
    </location>
</feature>
<proteinExistence type="predicted"/>
<feature type="domain" description="DUF7978" evidence="2">
    <location>
        <begin position="8"/>
        <end position="192"/>
    </location>
</feature>
<dbReference type="KEGG" id="hlm:DV707_03870"/>
<dbReference type="EMBL" id="FNVN01000001">
    <property type="protein sequence ID" value="SEF80184.1"/>
    <property type="molecule type" value="Genomic_DNA"/>
</dbReference>
<dbReference type="InterPro" id="IPR058284">
    <property type="entry name" value="DUF7978"/>
</dbReference>
<dbReference type="Proteomes" id="UP000236740">
    <property type="component" value="Unassembled WGS sequence"/>
</dbReference>
<dbReference type="AlphaFoldDB" id="A0A1H5UYY3"/>
<dbReference type="EMBL" id="CP031311">
    <property type="protein sequence ID" value="QCC48851.1"/>
    <property type="molecule type" value="Genomic_DNA"/>
</dbReference>
<accession>A0A1H5UYY3</accession>
<feature type="transmembrane region" description="Helical" evidence="1">
    <location>
        <begin position="21"/>
        <end position="42"/>
    </location>
</feature>
<reference evidence="3 6" key="2">
    <citation type="journal article" date="2019" name="Nat. Commun.">
        <title>A new type of DNA phosphorothioation-based antiviral system in archaea.</title>
        <authorList>
            <person name="Xiong L."/>
            <person name="Liu S."/>
            <person name="Chen S."/>
            <person name="Xiao Y."/>
            <person name="Zhu B."/>
            <person name="Gao Y."/>
            <person name="Zhang Y."/>
            <person name="Chen B."/>
            <person name="Luo J."/>
            <person name="Deng Z."/>
            <person name="Chen X."/>
            <person name="Wang L."/>
            <person name="Chen S."/>
        </authorList>
    </citation>
    <scope>NUCLEOTIDE SEQUENCE [LARGE SCALE GENOMIC DNA]</scope>
    <source>
        <strain evidence="3 6">CGMCC 1.10331</strain>
    </source>
</reference>
<name>A0A1H5UYY3_9EURY</name>
<evidence type="ECO:0000313" key="4">
    <source>
        <dbReference type="EMBL" id="SEF80184.1"/>
    </source>
</evidence>
<dbReference type="OrthoDB" id="270777at2157"/>
<evidence type="ECO:0000259" key="2">
    <source>
        <dbReference type="Pfam" id="PF25933"/>
    </source>
</evidence>